<comment type="caution">
    <text evidence="4">The sequence shown here is derived from an EMBL/GenBank/DDBJ whole genome shotgun (WGS) entry which is preliminary data.</text>
</comment>
<accession>A0A836CBA4</accession>
<dbReference type="PRINTS" id="PR00633">
    <property type="entry name" value="RCCNDNSATION"/>
</dbReference>
<dbReference type="PROSITE" id="PS50012">
    <property type="entry name" value="RCC1_3"/>
    <property type="match status" value="4"/>
</dbReference>
<feature type="repeat" description="RCC1" evidence="2">
    <location>
        <begin position="121"/>
        <end position="175"/>
    </location>
</feature>
<evidence type="ECO:0000313" key="5">
    <source>
        <dbReference type="Proteomes" id="UP000664859"/>
    </source>
</evidence>
<dbReference type="InterPro" id="IPR000408">
    <property type="entry name" value="Reg_chr_condens"/>
</dbReference>
<sequence length="269" mass="27109">VLAWGEGREGQLGSGKAHARWDTPRVIPGLAGKQVASVSCGSAHSAAVTCSGEVYTWGRGFEGQLGHGSSKTQQDDPACQANGVQLTPRLVTHFLPAKKPKIAAAAIACGNNFTLVLGKGGEVWAFGEGGCGQLGSGRRTQSARPLLALAASPETGGAMVAVAAGWAHALALSERGQVYAWGLNHVGQLGVGDTKARHTPTRTVFSASAEVAEIHALGGRSCALTRGGNVYAWGAVSSGGSSSSSSNAHPATDVTAAVTTPHLVQALAG</sequence>
<gene>
    <name evidence="4" type="ORF">JKP88DRAFT_150878</name>
</gene>
<evidence type="ECO:0000256" key="2">
    <source>
        <dbReference type="PROSITE-ProRule" id="PRU00235"/>
    </source>
</evidence>
<organism evidence="4 5">
    <name type="scientific">Tribonema minus</name>
    <dbReference type="NCBI Taxonomy" id="303371"/>
    <lineage>
        <taxon>Eukaryota</taxon>
        <taxon>Sar</taxon>
        <taxon>Stramenopiles</taxon>
        <taxon>Ochrophyta</taxon>
        <taxon>PX clade</taxon>
        <taxon>Xanthophyceae</taxon>
        <taxon>Tribonematales</taxon>
        <taxon>Tribonemataceae</taxon>
        <taxon>Tribonema</taxon>
    </lineage>
</organism>
<feature type="repeat" description="RCC1" evidence="2">
    <location>
        <begin position="176"/>
        <end position="227"/>
    </location>
</feature>
<feature type="non-terminal residue" evidence="4">
    <location>
        <position position="269"/>
    </location>
</feature>
<protein>
    <submittedName>
        <fullName evidence="4">Regulator of chromosome condensation 1/beta-lactamase-inhibitor protein II</fullName>
    </submittedName>
</protein>
<feature type="repeat" description="RCC1" evidence="2">
    <location>
        <begin position="52"/>
        <end position="120"/>
    </location>
</feature>
<proteinExistence type="predicted"/>
<dbReference type="InterPro" id="IPR009091">
    <property type="entry name" value="RCC1/BLIP-II"/>
</dbReference>
<evidence type="ECO:0000256" key="1">
    <source>
        <dbReference type="ARBA" id="ARBA00022737"/>
    </source>
</evidence>
<reference evidence="4" key="1">
    <citation type="submission" date="2021-02" db="EMBL/GenBank/DDBJ databases">
        <title>First Annotated Genome of the Yellow-green Alga Tribonema minus.</title>
        <authorList>
            <person name="Mahan K.M."/>
        </authorList>
    </citation>
    <scope>NUCLEOTIDE SEQUENCE</scope>
    <source>
        <strain evidence="4">UTEX B ZZ1240</strain>
    </source>
</reference>
<dbReference type="Gene3D" id="2.130.10.30">
    <property type="entry name" value="Regulator of chromosome condensation 1/beta-lactamase-inhibitor protein II"/>
    <property type="match status" value="2"/>
</dbReference>
<keyword evidence="1" id="KW-0677">Repeat</keyword>
<dbReference type="AlphaFoldDB" id="A0A836CBA4"/>
<dbReference type="PANTHER" id="PTHR22872">
    <property type="entry name" value="BTK-BINDING PROTEIN-RELATED"/>
    <property type="match status" value="1"/>
</dbReference>
<dbReference type="Pfam" id="PF25390">
    <property type="entry name" value="WD40_RLD"/>
    <property type="match status" value="1"/>
</dbReference>
<dbReference type="OrthoDB" id="10256179at2759"/>
<dbReference type="EMBL" id="JAFCMP010000423">
    <property type="protein sequence ID" value="KAG5180010.1"/>
    <property type="molecule type" value="Genomic_DNA"/>
</dbReference>
<dbReference type="InterPro" id="IPR058923">
    <property type="entry name" value="RCC1-like_dom"/>
</dbReference>
<keyword evidence="5" id="KW-1185">Reference proteome</keyword>
<name>A0A836CBA4_9STRA</name>
<dbReference type="InterPro" id="IPR051625">
    <property type="entry name" value="Signaling_Regulatory_Domain"/>
</dbReference>
<evidence type="ECO:0000313" key="4">
    <source>
        <dbReference type="EMBL" id="KAG5180010.1"/>
    </source>
</evidence>
<dbReference type="SUPFAM" id="SSF50985">
    <property type="entry name" value="RCC1/BLIP-II"/>
    <property type="match status" value="1"/>
</dbReference>
<evidence type="ECO:0000259" key="3">
    <source>
        <dbReference type="Pfam" id="PF25390"/>
    </source>
</evidence>
<dbReference type="Proteomes" id="UP000664859">
    <property type="component" value="Unassembled WGS sequence"/>
</dbReference>
<feature type="repeat" description="RCC1" evidence="2">
    <location>
        <begin position="1"/>
        <end position="51"/>
    </location>
</feature>
<feature type="domain" description="RCC1-like" evidence="3">
    <location>
        <begin position="1"/>
        <end position="250"/>
    </location>
</feature>
<feature type="non-terminal residue" evidence="4">
    <location>
        <position position="1"/>
    </location>
</feature>